<evidence type="ECO:0000313" key="4">
    <source>
        <dbReference type="EMBL" id="MDK4325477.1"/>
    </source>
</evidence>
<evidence type="ECO:0000259" key="2">
    <source>
        <dbReference type="Pfam" id="PF13280"/>
    </source>
</evidence>
<feature type="domain" description="WCX" evidence="3">
    <location>
        <begin position="261"/>
        <end position="345"/>
    </location>
</feature>
<dbReference type="PANTHER" id="PTHR34580:SF3">
    <property type="entry name" value="PROTEIN PAFB"/>
    <property type="match status" value="1"/>
</dbReference>
<gene>
    <name evidence="4" type="ORF">QPX54_02975</name>
</gene>
<dbReference type="AlphaFoldDB" id="A0AAP4F612"/>
<dbReference type="Pfam" id="PF13280">
    <property type="entry name" value="WYL"/>
    <property type="match status" value="1"/>
</dbReference>
<protein>
    <submittedName>
        <fullName evidence="4">WYL domain-containing protein</fullName>
    </submittedName>
</protein>
<evidence type="ECO:0000313" key="5">
    <source>
        <dbReference type="Proteomes" id="UP001226160"/>
    </source>
</evidence>
<dbReference type="PANTHER" id="PTHR34580">
    <property type="match status" value="1"/>
</dbReference>
<dbReference type="InterPro" id="IPR051534">
    <property type="entry name" value="CBASS_pafABC_assoc_protein"/>
</dbReference>
<evidence type="ECO:0000259" key="3">
    <source>
        <dbReference type="Pfam" id="PF25583"/>
    </source>
</evidence>
<dbReference type="EMBL" id="JASNVP010000002">
    <property type="protein sequence ID" value="MDK4325477.1"/>
    <property type="molecule type" value="Genomic_DNA"/>
</dbReference>
<evidence type="ECO:0000256" key="1">
    <source>
        <dbReference type="SAM" id="MobiDB-lite"/>
    </source>
</evidence>
<sequence>MAAAATPAPRKETGPRYDAAVERLTNLTFALQGAAQSGGNPDRSADWIHANVAGYHENKHSFRVQLQRDVATLARAGVYIDSSAGDGADGPTYRLNPESYRLPEVSFSPQEATVLGIASEVGREGGLGALSTAGWTKLAASGAHRDIRPGAGFIADNDITRLDPEVLRAILTGVAHKLRVTFYYQHHSGAQPQRRTMDLWGLVPRRNRLYVVGWDVDRQAERSFRSTRISDIRRSRQAATHTEPSGSLRDIVEKTLAARDTVNATIRTRRHAAPPLEQAASSVHNAAEHHAAEHNAADNDGDVVLTITGADRDWLLRTCAAYAAEAVVETPVDLREQVYQLLQKASQG</sequence>
<feature type="compositionally biased region" description="Basic and acidic residues" evidence="1">
    <location>
        <begin position="286"/>
        <end position="297"/>
    </location>
</feature>
<dbReference type="InterPro" id="IPR057727">
    <property type="entry name" value="WCX_dom"/>
</dbReference>
<dbReference type="PROSITE" id="PS52050">
    <property type="entry name" value="WYL"/>
    <property type="match status" value="1"/>
</dbReference>
<dbReference type="GeneID" id="64189421"/>
<proteinExistence type="predicted"/>
<accession>A0AAP4F612</accession>
<comment type="caution">
    <text evidence="4">The sequence shown here is derived from an EMBL/GenBank/DDBJ whole genome shotgun (WGS) entry which is preliminary data.</text>
</comment>
<feature type="domain" description="WYL" evidence="2">
    <location>
        <begin position="165"/>
        <end position="233"/>
    </location>
</feature>
<dbReference type="RefSeq" id="WP_018119531.1">
    <property type="nucleotide sequence ID" value="NZ_CBCRTU010000001.1"/>
</dbReference>
<reference evidence="4" key="1">
    <citation type="submission" date="2023-05" db="EMBL/GenBank/DDBJ databases">
        <title>Metabolic capabilities are highly conserved among human nasal-associated Corynebacterium species in pangenomic analyses.</title>
        <authorList>
            <person name="Tran T.H."/>
            <person name="Roberts A.Q."/>
            <person name="Escapa I.F."/>
            <person name="Gao W."/>
            <person name="Conlan S."/>
            <person name="Kong H."/>
            <person name="Segre J.A."/>
            <person name="Kelly M.S."/>
            <person name="Lemon K.P."/>
        </authorList>
    </citation>
    <scope>NUCLEOTIDE SEQUENCE</scope>
    <source>
        <strain evidence="4">KPL2654</strain>
    </source>
</reference>
<dbReference type="Pfam" id="PF25583">
    <property type="entry name" value="WCX"/>
    <property type="match status" value="1"/>
</dbReference>
<name>A0AAP4F612_9CORY</name>
<dbReference type="InterPro" id="IPR026881">
    <property type="entry name" value="WYL_dom"/>
</dbReference>
<feature type="region of interest" description="Disordered" evidence="1">
    <location>
        <begin position="272"/>
        <end position="297"/>
    </location>
</feature>
<dbReference type="Proteomes" id="UP001226160">
    <property type="component" value="Unassembled WGS sequence"/>
</dbReference>
<organism evidence="4 5">
    <name type="scientific">Corynebacterium propinquum</name>
    <dbReference type="NCBI Taxonomy" id="43769"/>
    <lineage>
        <taxon>Bacteria</taxon>
        <taxon>Bacillati</taxon>
        <taxon>Actinomycetota</taxon>
        <taxon>Actinomycetes</taxon>
        <taxon>Mycobacteriales</taxon>
        <taxon>Corynebacteriaceae</taxon>
        <taxon>Corynebacterium</taxon>
    </lineage>
</organism>